<keyword evidence="2" id="KW-0238">DNA-binding</keyword>
<keyword evidence="1" id="KW-0805">Transcription regulation</keyword>
<dbReference type="Proteomes" id="UP001157114">
    <property type="component" value="Unassembled WGS sequence"/>
</dbReference>
<name>A0ABQ6GCJ1_9BACL</name>
<reference evidence="5 6" key="1">
    <citation type="submission" date="2023-03" db="EMBL/GenBank/DDBJ databases">
        <title>Draft genome sequence of the bacteria which degrade cell wall of Tricholomamatutake.</title>
        <authorList>
            <person name="Konishi Y."/>
            <person name="Fukuta Y."/>
            <person name="Shirasaka N."/>
        </authorList>
    </citation>
    <scope>NUCLEOTIDE SEQUENCE [LARGE SCALE GENOMIC DNA]</scope>
    <source>
        <strain evidence="6">mu1</strain>
    </source>
</reference>
<dbReference type="SMART" id="SM00342">
    <property type="entry name" value="HTH_ARAC"/>
    <property type="match status" value="1"/>
</dbReference>
<dbReference type="PROSITE" id="PS00041">
    <property type="entry name" value="HTH_ARAC_FAMILY_1"/>
    <property type="match status" value="1"/>
</dbReference>
<dbReference type="PROSITE" id="PS01124">
    <property type="entry name" value="HTH_ARAC_FAMILY_2"/>
    <property type="match status" value="1"/>
</dbReference>
<organism evidence="5 6">
    <name type="scientific">Paenibacillus glycanilyticus</name>
    <dbReference type="NCBI Taxonomy" id="126569"/>
    <lineage>
        <taxon>Bacteria</taxon>
        <taxon>Bacillati</taxon>
        <taxon>Bacillota</taxon>
        <taxon>Bacilli</taxon>
        <taxon>Bacillales</taxon>
        <taxon>Paenibacillaceae</taxon>
        <taxon>Paenibacillus</taxon>
    </lineage>
</organism>
<keyword evidence="3" id="KW-0804">Transcription</keyword>
<feature type="domain" description="HTH araC/xylS-type" evidence="4">
    <location>
        <begin position="182"/>
        <end position="280"/>
    </location>
</feature>
<evidence type="ECO:0000256" key="3">
    <source>
        <dbReference type="ARBA" id="ARBA00023163"/>
    </source>
</evidence>
<dbReference type="Pfam" id="PF12833">
    <property type="entry name" value="HTH_18"/>
    <property type="match status" value="1"/>
</dbReference>
<keyword evidence="6" id="KW-1185">Reference proteome</keyword>
<evidence type="ECO:0000256" key="1">
    <source>
        <dbReference type="ARBA" id="ARBA00023015"/>
    </source>
</evidence>
<dbReference type="PANTHER" id="PTHR43280">
    <property type="entry name" value="ARAC-FAMILY TRANSCRIPTIONAL REGULATOR"/>
    <property type="match status" value="1"/>
</dbReference>
<dbReference type="RefSeq" id="WP_284239335.1">
    <property type="nucleotide sequence ID" value="NZ_BSSQ01000013.1"/>
</dbReference>
<accession>A0ABQ6GCJ1</accession>
<sequence length="284" mass="32499">MDHYTLSGLGPTETIGILPDYYLPPYITLAHMFSAPDHWAVHNRVMKQYVLQYVVNGVADYPIEGNSYTTRRGDLIFHRPNELHSILPHPSEPYVCISIVFHFGHSSFPIHELCEEGEHYLGNFADHPIDRWLSELVAHYRQPGLTHQMRCQSLLIRILSEAAHTGRAGDSTTNASKMPPLMLLTQHLQTNYHREVQLGELAELSGWSKNHLLFLFRQYVGMSPIQYLTWVRINKAKELAIQTNLTVSEIAERVGYSDVHTFGRMFKKKTGLSLSQFCANLIRS</sequence>
<dbReference type="Gene3D" id="1.10.10.60">
    <property type="entry name" value="Homeodomain-like"/>
    <property type="match status" value="2"/>
</dbReference>
<protein>
    <submittedName>
        <fullName evidence="5">HTH-type transcriptional regulator YbfI</fullName>
    </submittedName>
</protein>
<evidence type="ECO:0000313" key="5">
    <source>
        <dbReference type="EMBL" id="GLX68593.1"/>
    </source>
</evidence>
<dbReference type="Pfam" id="PF02311">
    <property type="entry name" value="AraC_binding"/>
    <property type="match status" value="1"/>
</dbReference>
<dbReference type="InterPro" id="IPR018060">
    <property type="entry name" value="HTH_AraC"/>
</dbReference>
<evidence type="ECO:0000256" key="2">
    <source>
        <dbReference type="ARBA" id="ARBA00023125"/>
    </source>
</evidence>
<gene>
    <name evidence="5" type="primary">ybfI_2</name>
    <name evidence="5" type="ORF">MU1_29380</name>
</gene>
<dbReference type="InterPro" id="IPR009057">
    <property type="entry name" value="Homeodomain-like_sf"/>
</dbReference>
<dbReference type="SUPFAM" id="SSF46689">
    <property type="entry name" value="Homeodomain-like"/>
    <property type="match status" value="2"/>
</dbReference>
<dbReference type="InterPro" id="IPR018062">
    <property type="entry name" value="HTH_AraC-typ_CS"/>
</dbReference>
<dbReference type="SUPFAM" id="SSF51215">
    <property type="entry name" value="Regulatory protein AraC"/>
    <property type="match status" value="1"/>
</dbReference>
<dbReference type="PANTHER" id="PTHR43280:SF2">
    <property type="entry name" value="HTH-TYPE TRANSCRIPTIONAL REGULATOR EXSA"/>
    <property type="match status" value="1"/>
</dbReference>
<evidence type="ECO:0000259" key="4">
    <source>
        <dbReference type="PROSITE" id="PS01124"/>
    </source>
</evidence>
<dbReference type="InterPro" id="IPR037923">
    <property type="entry name" value="HTH-like"/>
</dbReference>
<dbReference type="EMBL" id="BSSQ01000013">
    <property type="protein sequence ID" value="GLX68593.1"/>
    <property type="molecule type" value="Genomic_DNA"/>
</dbReference>
<evidence type="ECO:0000313" key="6">
    <source>
        <dbReference type="Proteomes" id="UP001157114"/>
    </source>
</evidence>
<comment type="caution">
    <text evidence="5">The sequence shown here is derived from an EMBL/GenBank/DDBJ whole genome shotgun (WGS) entry which is preliminary data.</text>
</comment>
<proteinExistence type="predicted"/>
<dbReference type="InterPro" id="IPR003313">
    <property type="entry name" value="AraC-bd"/>
</dbReference>